<feature type="transmembrane region" description="Helical" evidence="5">
    <location>
        <begin position="101"/>
        <end position="117"/>
    </location>
</feature>
<dbReference type="PANTHER" id="PTHR37422">
    <property type="entry name" value="TEICHURONIC ACID BIOSYNTHESIS PROTEIN TUAE"/>
    <property type="match status" value="1"/>
</dbReference>
<dbReference type="InterPro" id="IPR019734">
    <property type="entry name" value="TPR_rpt"/>
</dbReference>
<evidence type="ECO:0000256" key="4">
    <source>
        <dbReference type="ARBA" id="ARBA00023136"/>
    </source>
</evidence>
<accession>A0A0F9MN70</accession>
<organism evidence="8">
    <name type="scientific">marine sediment metagenome</name>
    <dbReference type="NCBI Taxonomy" id="412755"/>
    <lineage>
        <taxon>unclassified sequences</taxon>
        <taxon>metagenomes</taxon>
        <taxon>ecological metagenomes</taxon>
    </lineage>
</organism>
<dbReference type="InterPro" id="IPR011990">
    <property type="entry name" value="TPR-like_helical_dom_sf"/>
</dbReference>
<dbReference type="EMBL" id="LAZR01004609">
    <property type="protein sequence ID" value="KKN07079.1"/>
    <property type="molecule type" value="Genomic_DNA"/>
</dbReference>
<evidence type="ECO:0000313" key="8">
    <source>
        <dbReference type="EMBL" id="KKN07079.1"/>
    </source>
</evidence>
<dbReference type="InterPro" id="IPR007016">
    <property type="entry name" value="O-antigen_ligase-rel_domated"/>
</dbReference>
<dbReference type="InterPro" id="IPR051533">
    <property type="entry name" value="WaaL-like"/>
</dbReference>
<feature type="transmembrane region" description="Helical" evidence="5">
    <location>
        <begin position="161"/>
        <end position="183"/>
    </location>
</feature>
<feature type="domain" description="Virulence factor membrane-bound polymerase C-terminal" evidence="7">
    <location>
        <begin position="154"/>
        <end position="295"/>
    </location>
</feature>
<keyword evidence="2 5" id="KW-0812">Transmembrane</keyword>
<keyword evidence="3 5" id="KW-1133">Transmembrane helix</keyword>
<evidence type="ECO:0000259" key="7">
    <source>
        <dbReference type="Pfam" id="PF11846"/>
    </source>
</evidence>
<comment type="subcellular location">
    <subcellularLocation>
        <location evidence="1">Membrane</location>
        <topology evidence="1">Multi-pass membrane protein</topology>
    </subcellularLocation>
</comment>
<keyword evidence="4 5" id="KW-0472">Membrane</keyword>
<gene>
    <name evidence="8" type="ORF">LCGC14_1070840</name>
</gene>
<dbReference type="SMART" id="SM00028">
    <property type="entry name" value="TPR"/>
    <property type="match status" value="2"/>
</dbReference>
<dbReference type="Gene3D" id="1.25.40.10">
    <property type="entry name" value="Tetratricopeptide repeat domain"/>
    <property type="match status" value="1"/>
</dbReference>
<proteinExistence type="predicted"/>
<feature type="domain" description="O-antigen ligase-related" evidence="6">
    <location>
        <begin position="12"/>
        <end position="83"/>
    </location>
</feature>
<reference evidence="8" key="1">
    <citation type="journal article" date="2015" name="Nature">
        <title>Complex archaea that bridge the gap between prokaryotes and eukaryotes.</title>
        <authorList>
            <person name="Spang A."/>
            <person name="Saw J.H."/>
            <person name="Jorgensen S.L."/>
            <person name="Zaremba-Niedzwiedzka K."/>
            <person name="Martijn J."/>
            <person name="Lind A.E."/>
            <person name="van Eijk R."/>
            <person name="Schleper C."/>
            <person name="Guy L."/>
            <person name="Ettema T.J."/>
        </authorList>
    </citation>
    <scope>NUCLEOTIDE SEQUENCE</scope>
</reference>
<name>A0A0F9MN70_9ZZZZ</name>
<evidence type="ECO:0000256" key="1">
    <source>
        <dbReference type="ARBA" id="ARBA00004141"/>
    </source>
</evidence>
<dbReference type="PANTHER" id="PTHR37422:SF13">
    <property type="entry name" value="LIPOPOLYSACCHARIDE BIOSYNTHESIS PROTEIN PA4999-RELATED"/>
    <property type="match status" value="1"/>
</dbReference>
<comment type="caution">
    <text evidence="8">The sequence shown here is derived from an EMBL/GenBank/DDBJ whole genome shotgun (WGS) entry which is preliminary data.</text>
</comment>
<protein>
    <submittedName>
        <fullName evidence="8">Uncharacterized protein</fullName>
    </submittedName>
</protein>
<evidence type="ECO:0000259" key="6">
    <source>
        <dbReference type="Pfam" id="PF04932"/>
    </source>
</evidence>
<feature type="transmembrane region" description="Helical" evidence="5">
    <location>
        <begin position="123"/>
        <end position="140"/>
    </location>
</feature>
<dbReference type="PROSITE" id="PS50005">
    <property type="entry name" value="TPR"/>
    <property type="match status" value="1"/>
</dbReference>
<dbReference type="AlphaFoldDB" id="A0A0F9MN70"/>
<dbReference type="Pfam" id="PF04932">
    <property type="entry name" value="Wzy_C"/>
    <property type="match status" value="1"/>
</dbReference>
<dbReference type="Pfam" id="PF11846">
    <property type="entry name" value="Wzy_C_2"/>
    <property type="match status" value="1"/>
</dbReference>
<dbReference type="InterPro" id="IPR021797">
    <property type="entry name" value="Wzy_C_2"/>
</dbReference>
<feature type="transmembrane region" description="Helical" evidence="5">
    <location>
        <begin position="68"/>
        <end position="94"/>
    </location>
</feature>
<sequence length="301" mass="35290">MTFKWIYIIDTISMTERWQAWRVTLTMIYENPLGVGAGNWWLTLPKYGQNLDYKFFTNNIFRHPHCDYLWVLSEVGIIGFIGYMGMFFTSIYYAFKSKRKYLVAGLIGYMAIMMFSFPHERAFSSLILITMMALAVKAYHKTPLTRKIQSSYFVKYVSDMRVFRVIGVNVILLLVFMLVVLGYRHRALIYNGRLRQAKWNQVVNETNGYSIFSSVTFTGVPFHWFRGLAYLQQKNYVDGIISLNQALKHSPYNIHVLNTLGANYMILGQKEKAMIFYERALKIYPDYKDAQKNVAFARKLK</sequence>
<dbReference type="SUPFAM" id="SSF48452">
    <property type="entry name" value="TPR-like"/>
    <property type="match status" value="1"/>
</dbReference>
<evidence type="ECO:0000256" key="2">
    <source>
        <dbReference type="ARBA" id="ARBA00022692"/>
    </source>
</evidence>
<evidence type="ECO:0000256" key="3">
    <source>
        <dbReference type="ARBA" id="ARBA00022989"/>
    </source>
</evidence>
<evidence type="ECO:0000256" key="5">
    <source>
        <dbReference type="SAM" id="Phobius"/>
    </source>
</evidence>
<dbReference type="GO" id="GO:0016020">
    <property type="term" value="C:membrane"/>
    <property type="evidence" value="ECO:0007669"/>
    <property type="project" value="UniProtKB-SubCell"/>
</dbReference>